<evidence type="ECO:0000313" key="1">
    <source>
        <dbReference type="EMBL" id="JAD58335.1"/>
    </source>
</evidence>
<dbReference type="AlphaFoldDB" id="A0A0A9BAT9"/>
<name>A0A0A9BAT9_ARUDO</name>
<dbReference type="EMBL" id="GBRH01239560">
    <property type="protein sequence ID" value="JAD58335.1"/>
    <property type="molecule type" value="Transcribed_RNA"/>
</dbReference>
<reference evidence="1" key="2">
    <citation type="journal article" date="2015" name="Data Brief">
        <title>Shoot transcriptome of the giant reed, Arundo donax.</title>
        <authorList>
            <person name="Barrero R.A."/>
            <person name="Guerrero F.D."/>
            <person name="Moolhuijzen P."/>
            <person name="Goolsby J.A."/>
            <person name="Tidwell J."/>
            <person name="Bellgard S.E."/>
            <person name="Bellgard M.I."/>
        </authorList>
    </citation>
    <scope>NUCLEOTIDE SEQUENCE</scope>
    <source>
        <tissue evidence="1">Shoot tissue taken approximately 20 cm above the soil surface</tissue>
    </source>
</reference>
<sequence length="24" mass="2877">MLNDHMILEHTLIELLCNQTFMNC</sequence>
<accession>A0A0A9BAT9</accession>
<reference evidence="1" key="1">
    <citation type="submission" date="2014-09" db="EMBL/GenBank/DDBJ databases">
        <authorList>
            <person name="Magalhaes I.L.F."/>
            <person name="Oliveira U."/>
            <person name="Santos F.R."/>
            <person name="Vidigal T.H.D.A."/>
            <person name="Brescovit A.D."/>
            <person name="Santos A.J."/>
        </authorList>
    </citation>
    <scope>NUCLEOTIDE SEQUENCE</scope>
    <source>
        <tissue evidence="1">Shoot tissue taken approximately 20 cm above the soil surface</tissue>
    </source>
</reference>
<organism evidence="1">
    <name type="scientific">Arundo donax</name>
    <name type="common">Giant reed</name>
    <name type="synonym">Donax arundinaceus</name>
    <dbReference type="NCBI Taxonomy" id="35708"/>
    <lineage>
        <taxon>Eukaryota</taxon>
        <taxon>Viridiplantae</taxon>
        <taxon>Streptophyta</taxon>
        <taxon>Embryophyta</taxon>
        <taxon>Tracheophyta</taxon>
        <taxon>Spermatophyta</taxon>
        <taxon>Magnoliopsida</taxon>
        <taxon>Liliopsida</taxon>
        <taxon>Poales</taxon>
        <taxon>Poaceae</taxon>
        <taxon>PACMAD clade</taxon>
        <taxon>Arundinoideae</taxon>
        <taxon>Arundineae</taxon>
        <taxon>Arundo</taxon>
    </lineage>
</organism>
<protein>
    <submittedName>
        <fullName evidence="1">Uncharacterized protein</fullName>
    </submittedName>
</protein>
<proteinExistence type="predicted"/>